<comment type="subcellular location">
    <subcellularLocation>
        <location evidence="1 5">Secreted</location>
    </subcellularLocation>
</comment>
<gene>
    <name evidence="6" type="ORF">PR001_g29710</name>
    <name evidence="7" type="ORF">PR002_g29402</name>
    <name evidence="8" type="ORF">PR003_g20604</name>
</gene>
<proteinExistence type="inferred from homology"/>
<comment type="caution">
    <text evidence="7">The sequence shown here is derived from an EMBL/GenBank/DDBJ whole genome shotgun (WGS) entry which is preliminary data.</text>
</comment>
<protein>
    <recommendedName>
        <fullName evidence="5">RxLR effector protein</fullName>
    </recommendedName>
</protein>
<dbReference type="EMBL" id="QXFV01006125">
    <property type="protein sequence ID" value="KAE8962426.1"/>
    <property type="molecule type" value="Genomic_DNA"/>
</dbReference>
<keyword evidence="3 5" id="KW-0964">Secreted</keyword>
<dbReference type="Proteomes" id="UP000435112">
    <property type="component" value="Unassembled WGS sequence"/>
</dbReference>
<sequence length="126" mass="13702">MRASYIVLVAVTTVLASVSSVSEATNLVQVQRSGMASNEAVLASTNRLLRKRTADADEEERSLDSLPEKLSGLLKTLKKVNNKSMKDAMSHLQLLGLPWKDREAILHFLTLDAASRAAVLQKIAGK</sequence>
<comment type="function">
    <text evidence="5">Effector that suppresses plant defense responses during pathogen infection.</text>
</comment>
<dbReference type="InterPro" id="IPR031825">
    <property type="entry name" value="RXLR"/>
</dbReference>
<dbReference type="Proteomes" id="UP000429607">
    <property type="component" value="Unassembled WGS sequence"/>
</dbReference>
<feature type="signal peptide" evidence="5">
    <location>
        <begin position="1"/>
        <end position="24"/>
    </location>
</feature>
<dbReference type="AlphaFoldDB" id="A0A6A3H156"/>
<evidence type="ECO:0000313" key="11">
    <source>
        <dbReference type="Proteomes" id="UP000435112"/>
    </source>
</evidence>
<evidence type="ECO:0000256" key="2">
    <source>
        <dbReference type="ARBA" id="ARBA00010400"/>
    </source>
</evidence>
<comment type="domain">
    <text evidence="5">The RxLR-dEER motif acts to carry the protein into the host cell cytoplasm through binding to cell surface phosphatidylinositol-3-phosphate.</text>
</comment>
<comment type="similarity">
    <text evidence="2 5">Belongs to the RxLR effector family.</text>
</comment>
<evidence type="ECO:0000256" key="4">
    <source>
        <dbReference type="ARBA" id="ARBA00022729"/>
    </source>
</evidence>
<evidence type="ECO:0000313" key="6">
    <source>
        <dbReference type="EMBL" id="KAE8962426.1"/>
    </source>
</evidence>
<keyword evidence="10" id="KW-1185">Reference proteome</keyword>
<dbReference type="OrthoDB" id="119021at2759"/>
<dbReference type="EMBL" id="QXFT01001848">
    <property type="protein sequence ID" value="KAE9309035.1"/>
    <property type="molecule type" value="Genomic_DNA"/>
</dbReference>
<evidence type="ECO:0000313" key="9">
    <source>
        <dbReference type="Proteomes" id="UP000429607"/>
    </source>
</evidence>
<evidence type="ECO:0000313" key="8">
    <source>
        <dbReference type="EMBL" id="KAE9309035.1"/>
    </source>
</evidence>
<organism evidence="7 11">
    <name type="scientific">Phytophthora rubi</name>
    <dbReference type="NCBI Taxonomy" id="129364"/>
    <lineage>
        <taxon>Eukaryota</taxon>
        <taxon>Sar</taxon>
        <taxon>Stramenopiles</taxon>
        <taxon>Oomycota</taxon>
        <taxon>Peronosporomycetes</taxon>
        <taxon>Peronosporales</taxon>
        <taxon>Peronosporaceae</taxon>
        <taxon>Phytophthora</taxon>
    </lineage>
</organism>
<evidence type="ECO:0000313" key="7">
    <source>
        <dbReference type="EMBL" id="KAE8963060.1"/>
    </source>
</evidence>
<keyword evidence="4 5" id="KW-0732">Signal</keyword>
<reference evidence="9 11" key="1">
    <citation type="submission" date="2018-09" db="EMBL/GenBank/DDBJ databases">
        <title>Genomic investigation of the strawberry pathogen Phytophthora fragariae indicates pathogenicity is determined by transcriptional variation in three key races.</title>
        <authorList>
            <person name="Adams T.M."/>
            <person name="Armitage A.D."/>
            <person name="Sobczyk M.K."/>
            <person name="Bates H.J."/>
            <person name="Dunwell J.M."/>
            <person name="Nellist C.F."/>
            <person name="Harrison R.J."/>
        </authorList>
    </citation>
    <scope>NUCLEOTIDE SEQUENCE [LARGE SCALE GENOMIC DNA]</scope>
    <source>
        <strain evidence="6 9">SCRP249</strain>
        <strain evidence="7 11">SCRP324</strain>
        <strain evidence="8 10">SCRP333</strain>
    </source>
</reference>
<name>A0A6A3H156_9STRA</name>
<dbReference type="Pfam" id="PF16810">
    <property type="entry name" value="RXLR"/>
    <property type="match status" value="1"/>
</dbReference>
<evidence type="ECO:0000256" key="1">
    <source>
        <dbReference type="ARBA" id="ARBA00004613"/>
    </source>
</evidence>
<dbReference type="Proteomes" id="UP000434957">
    <property type="component" value="Unassembled WGS sequence"/>
</dbReference>
<evidence type="ECO:0000256" key="3">
    <source>
        <dbReference type="ARBA" id="ARBA00022525"/>
    </source>
</evidence>
<evidence type="ECO:0000256" key="5">
    <source>
        <dbReference type="RuleBase" id="RU367124"/>
    </source>
</evidence>
<accession>A0A6A3H156</accession>
<feature type="chain" id="PRO_5044948039" description="RxLR effector protein" evidence="5">
    <location>
        <begin position="25"/>
        <end position="126"/>
    </location>
</feature>
<dbReference type="EMBL" id="QXFU01005789">
    <property type="protein sequence ID" value="KAE8963060.1"/>
    <property type="molecule type" value="Genomic_DNA"/>
</dbReference>
<evidence type="ECO:0000313" key="10">
    <source>
        <dbReference type="Proteomes" id="UP000434957"/>
    </source>
</evidence>